<dbReference type="GO" id="GO:0005035">
    <property type="term" value="F:death receptor activity"/>
    <property type="evidence" value="ECO:0007669"/>
    <property type="project" value="TreeGrafter"/>
</dbReference>
<feature type="repeat" description="TNFR-Cys" evidence="8">
    <location>
        <begin position="36"/>
        <end position="74"/>
    </location>
</feature>
<evidence type="ECO:0000313" key="13">
    <source>
        <dbReference type="Proteomes" id="UP000314986"/>
    </source>
</evidence>
<dbReference type="InParanoid" id="A0A4W3GYL9"/>
<keyword evidence="6 10" id="KW-0472">Membrane</keyword>
<keyword evidence="7" id="KW-0325">Glycoprotein</keyword>
<dbReference type="PROSITE" id="PS50050">
    <property type="entry name" value="TNFR_NGFR_2"/>
    <property type="match status" value="3"/>
</dbReference>
<feature type="compositionally biased region" description="Polar residues" evidence="9">
    <location>
        <begin position="262"/>
        <end position="272"/>
    </location>
</feature>
<feature type="region of interest" description="Disordered" evidence="9">
    <location>
        <begin position="233"/>
        <end position="282"/>
    </location>
</feature>
<comment type="subcellular location">
    <subcellularLocation>
        <location evidence="1">Cell membrane</location>
        <topology evidence="1">Single-pass membrane protein</topology>
    </subcellularLocation>
</comment>
<dbReference type="PANTHER" id="PTHR46605:SF1">
    <property type="entry name" value="DEATH DOMAIN-CONTAINING MEMBRANE PROTEIN NRADD"/>
    <property type="match status" value="1"/>
</dbReference>
<feature type="transmembrane region" description="Helical" evidence="10">
    <location>
        <begin position="200"/>
        <end position="220"/>
    </location>
</feature>
<evidence type="ECO:0000259" key="11">
    <source>
        <dbReference type="PROSITE" id="PS50050"/>
    </source>
</evidence>
<dbReference type="PRINTS" id="PR01966">
    <property type="entry name" value="TNFACTORR16"/>
</dbReference>
<feature type="disulfide bond" evidence="8">
    <location>
        <begin position="136"/>
        <end position="154"/>
    </location>
</feature>
<evidence type="ECO:0000256" key="1">
    <source>
        <dbReference type="ARBA" id="ARBA00004162"/>
    </source>
</evidence>
<dbReference type="GO" id="GO:0015026">
    <property type="term" value="F:coreceptor activity"/>
    <property type="evidence" value="ECO:0007669"/>
    <property type="project" value="TreeGrafter"/>
</dbReference>
<dbReference type="SMART" id="SM00208">
    <property type="entry name" value="TNFR"/>
    <property type="match status" value="4"/>
</dbReference>
<reference evidence="12" key="4">
    <citation type="submission" date="2025-08" db="UniProtKB">
        <authorList>
            <consortium name="Ensembl"/>
        </authorList>
    </citation>
    <scope>IDENTIFICATION</scope>
</reference>
<keyword evidence="3 10" id="KW-0812">Transmembrane</keyword>
<dbReference type="InterPro" id="IPR041448">
    <property type="entry name" value="TNFR16_TM"/>
</dbReference>
<dbReference type="InterPro" id="IPR022325">
    <property type="entry name" value="TNFR_16"/>
</dbReference>
<feature type="repeat" description="TNFR-Cys" evidence="8">
    <location>
        <begin position="114"/>
        <end position="154"/>
    </location>
</feature>
<feature type="domain" description="TNFR-Cys" evidence="11">
    <location>
        <begin position="36"/>
        <end position="74"/>
    </location>
</feature>
<dbReference type="PANTHER" id="PTHR46605">
    <property type="entry name" value="TUMOR NECROSIS FACTOR RECEPTOR"/>
    <property type="match status" value="1"/>
</dbReference>
<evidence type="ECO:0000256" key="5">
    <source>
        <dbReference type="ARBA" id="ARBA00022989"/>
    </source>
</evidence>
<evidence type="ECO:0000256" key="2">
    <source>
        <dbReference type="ARBA" id="ARBA00022475"/>
    </source>
</evidence>
<feature type="disulfide bond" evidence="8">
    <location>
        <begin position="115"/>
        <end position="130"/>
    </location>
</feature>
<evidence type="ECO:0000256" key="10">
    <source>
        <dbReference type="SAM" id="Phobius"/>
    </source>
</evidence>
<keyword evidence="5 10" id="KW-1133">Transmembrane helix</keyword>
<dbReference type="GO" id="GO:0009986">
    <property type="term" value="C:cell surface"/>
    <property type="evidence" value="ECO:0007669"/>
    <property type="project" value="TreeGrafter"/>
</dbReference>
<sequence length="282" mass="30272">MCRSGQVTELGECCDFCPAGHGVARACGVSNTECEACSEGVSFSPSEGMSPCRPCTRCPEQESMPCTAQADTGCHCREGAYLLPGTGCVQCSSCPPGYGVTAQCQAGTDTQCQRCPNDTFSERESREQACVPCWHCDDQSFVLRDCSTVSNTVCLPKNSMLPRRPGGSELPMVGGHVRSNGTGSGNGTDVDYSHQNERNIIVYCSILAAIVVGLLVYVGFKCWRTCKQKQQLSKSRGELGPSPETEKLQNDGGDPPLETGNPREQLSKSEYNSPHLPGNRYT</sequence>
<reference evidence="13" key="2">
    <citation type="journal article" date="2007" name="PLoS Biol.">
        <title>Survey sequencing and comparative analysis of the elephant shark (Callorhinchus milii) genome.</title>
        <authorList>
            <person name="Venkatesh B."/>
            <person name="Kirkness E.F."/>
            <person name="Loh Y.H."/>
            <person name="Halpern A.L."/>
            <person name="Lee A.P."/>
            <person name="Johnson J."/>
            <person name="Dandona N."/>
            <person name="Viswanathan L.D."/>
            <person name="Tay A."/>
            <person name="Venter J.C."/>
            <person name="Strausberg R.L."/>
            <person name="Brenner S."/>
        </authorList>
    </citation>
    <scope>NUCLEOTIDE SEQUENCE [LARGE SCALE GENOMIC DNA]</scope>
</reference>
<keyword evidence="8" id="KW-1015">Disulfide bond</keyword>
<feature type="domain" description="TNFR-Cys" evidence="11">
    <location>
        <begin position="114"/>
        <end position="154"/>
    </location>
</feature>
<accession>A0A4W3GYL9</accession>
<keyword evidence="4" id="KW-0053">Apoptosis</keyword>
<dbReference type="GO" id="GO:0006915">
    <property type="term" value="P:apoptotic process"/>
    <property type="evidence" value="ECO:0007669"/>
    <property type="project" value="UniProtKB-KW"/>
</dbReference>
<feature type="domain" description="TNFR-Cys" evidence="11">
    <location>
        <begin position="75"/>
        <end position="112"/>
    </location>
</feature>
<reference evidence="12" key="5">
    <citation type="submission" date="2025-09" db="UniProtKB">
        <authorList>
            <consortium name="Ensembl"/>
        </authorList>
    </citation>
    <scope>IDENTIFICATION</scope>
</reference>
<keyword evidence="2" id="KW-1003">Cell membrane</keyword>
<dbReference type="Pfam" id="PF00020">
    <property type="entry name" value="TNFR_c6"/>
    <property type="match status" value="3"/>
</dbReference>
<evidence type="ECO:0000313" key="12">
    <source>
        <dbReference type="Ensembl" id="ENSCMIP00000009513.1"/>
    </source>
</evidence>
<evidence type="ECO:0000256" key="4">
    <source>
        <dbReference type="ARBA" id="ARBA00022703"/>
    </source>
</evidence>
<proteinExistence type="predicted"/>
<feature type="disulfide bond" evidence="8">
    <location>
        <begin position="94"/>
        <end position="112"/>
    </location>
</feature>
<dbReference type="InterPro" id="IPR034046">
    <property type="entry name" value="TNFRSF16_N"/>
</dbReference>
<feature type="disulfide bond" evidence="8">
    <location>
        <begin position="133"/>
        <end position="146"/>
    </location>
</feature>
<protein>
    <submittedName>
        <fullName evidence="12">Tumor necrosis factor receptor superfamily member 16-like</fullName>
    </submittedName>
</protein>
<evidence type="ECO:0000256" key="8">
    <source>
        <dbReference type="PROSITE-ProRule" id="PRU00206"/>
    </source>
</evidence>
<organism evidence="12 13">
    <name type="scientific">Callorhinchus milii</name>
    <name type="common">Ghost shark</name>
    <dbReference type="NCBI Taxonomy" id="7868"/>
    <lineage>
        <taxon>Eukaryota</taxon>
        <taxon>Metazoa</taxon>
        <taxon>Chordata</taxon>
        <taxon>Craniata</taxon>
        <taxon>Vertebrata</taxon>
        <taxon>Chondrichthyes</taxon>
        <taxon>Holocephali</taxon>
        <taxon>Chimaeriformes</taxon>
        <taxon>Callorhinchidae</taxon>
        <taxon>Callorhinchus</taxon>
    </lineage>
</organism>
<comment type="caution">
    <text evidence="8">Lacks conserved residue(s) required for the propagation of feature annotation.</text>
</comment>
<name>A0A4W3GYL9_CALMI</name>
<dbReference type="STRING" id="7868.ENSCMIP00000009513"/>
<dbReference type="Gene3D" id="6.10.250.1780">
    <property type="match status" value="1"/>
</dbReference>
<dbReference type="GO" id="GO:0048406">
    <property type="term" value="F:nerve growth factor binding"/>
    <property type="evidence" value="ECO:0007669"/>
    <property type="project" value="TreeGrafter"/>
</dbReference>
<dbReference type="GeneTree" id="ENSGT00940000165573"/>
<feature type="region of interest" description="Disordered" evidence="9">
    <location>
        <begin position="165"/>
        <end position="190"/>
    </location>
</feature>
<dbReference type="Ensembl" id="ENSCMIT00000009771.1">
    <property type="protein sequence ID" value="ENSCMIP00000009513.1"/>
    <property type="gene ID" value="ENSCMIG00000005046.1"/>
</dbReference>
<reference evidence="13" key="1">
    <citation type="journal article" date="2006" name="Science">
        <title>Ancient noncoding elements conserved in the human genome.</title>
        <authorList>
            <person name="Venkatesh B."/>
            <person name="Kirkness E.F."/>
            <person name="Loh Y.H."/>
            <person name="Halpern A.L."/>
            <person name="Lee A.P."/>
            <person name="Johnson J."/>
            <person name="Dandona N."/>
            <person name="Viswanathan L.D."/>
            <person name="Tay A."/>
            <person name="Venter J.C."/>
            <person name="Strausberg R.L."/>
            <person name="Brenner S."/>
        </authorList>
    </citation>
    <scope>NUCLEOTIDE SEQUENCE [LARGE SCALE GENOMIC DNA]</scope>
</reference>
<keyword evidence="13" id="KW-1185">Reference proteome</keyword>
<dbReference type="InterPro" id="IPR052302">
    <property type="entry name" value="Neurotrophin_rcpt-DD"/>
</dbReference>
<dbReference type="Gene3D" id="2.10.50.10">
    <property type="entry name" value="Tumor Necrosis Factor Receptor, subunit A, domain 2"/>
    <property type="match status" value="2"/>
</dbReference>
<dbReference type="InterPro" id="IPR001368">
    <property type="entry name" value="TNFR/NGFR_Cys_rich_reg"/>
</dbReference>
<dbReference type="CDD" id="cd13416">
    <property type="entry name" value="TNFRSF16"/>
    <property type="match status" value="1"/>
</dbReference>
<feature type="disulfide bond" evidence="8">
    <location>
        <begin position="91"/>
        <end position="104"/>
    </location>
</feature>
<feature type="repeat" description="TNFR-Cys" evidence="8">
    <location>
        <begin position="75"/>
        <end position="112"/>
    </location>
</feature>
<dbReference type="Proteomes" id="UP000314986">
    <property type="component" value="Unassembled WGS sequence"/>
</dbReference>
<dbReference type="AlphaFoldDB" id="A0A4W3GYL9"/>
<reference evidence="13" key="3">
    <citation type="journal article" date="2014" name="Nature">
        <title>Elephant shark genome provides unique insights into gnathostome evolution.</title>
        <authorList>
            <consortium name="International Elephant Shark Genome Sequencing Consortium"/>
            <person name="Venkatesh B."/>
            <person name="Lee A.P."/>
            <person name="Ravi V."/>
            <person name="Maurya A.K."/>
            <person name="Lian M.M."/>
            <person name="Swann J.B."/>
            <person name="Ohta Y."/>
            <person name="Flajnik M.F."/>
            <person name="Sutoh Y."/>
            <person name="Kasahara M."/>
            <person name="Hoon S."/>
            <person name="Gangu V."/>
            <person name="Roy S.W."/>
            <person name="Irimia M."/>
            <person name="Korzh V."/>
            <person name="Kondrychyn I."/>
            <person name="Lim Z.W."/>
            <person name="Tay B.H."/>
            <person name="Tohari S."/>
            <person name="Kong K.W."/>
            <person name="Ho S."/>
            <person name="Lorente-Galdos B."/>
            <person name="Quilez J."/>
            <person name="Marques-Bonet T."/>
            <person name="Raney B.J."/>
            <person name="Ingham P.W."/>
            <person name="Tay A."/>
            <person name="Hillier L.W."/>
            <person name="Minx P."/>
            <person name="Boehm T."/>
            <person name="Wilson R.K."/>
            <person name="Brenner S."/>
            <person name="Warren W.C."/>
        </authorList>
    </citation>
    <scope>NUCLEOTIDE SEQUENCE [LARGE SCALE GENOMIC DNA]</scope>
</reference>
<feature type="disulfide bond" evidence="8">
    <location>
        <begin position="37"/>
        <end position="52"/>
    </location>
</feature>
<dbReference type="OMA" id="TELGECC"/>
<evidence type="ECO:0000256" key="3">
    <source>
        <dbReference type="ARBA" id="ARBA00022692"/>
    </source>
</evidence>
<evidence type="ECO:0000256" key="7">
    <source>
        <dbReference type="ARBA" id="ARBA00023180"/>
    </source>
</evidence>
<dbReference type="GO" id="GO:0005886">
    <property type="term" value="C:plasma membrane"/>
    <property type="evidence" value="ECO:0007669"/>
    <property type="project" value="UniProtKB-SubCell"/>
</dbReference>
<evidence type="ECO:0000256" key="6">
    <source>
        <dbReference type="ARBA" id="ARBA00023136"/>
    </source>
</evidence>
<dbReference type="Pfam" id="PF18422">
    <property type="entry name" value="TNFR_16_TM"/>
    <property type="match status" value="1"/>
</dbReference>
<dbReference type="SUPFAM" id="SSF57586">
    <property type="entry name" value="TNF receptor-like"/>
    <property type="match status" value="2"/>
</dbReference>
<evidence type="ECO:0000256" key="9">
    <source>
        <dbReference type="SAM" id="MobiDB-lite"/>
    </source>
</evidence>
<dbReference type="PROSITE" id="PS00652">
    <property type="entry name" value="TNFR_NGFR_1"/>
    <property type="match status" value="2"/>
</dbReference>
<dbReference type="GO" id="GO:0007266">
    <property type="term" value="P:Rho protein signal transduction"/>
    <property type="evidence" value="ECO:0007669"/>
    <property type="project" value="TreeGrafter"/>
</dbReference>